<dbReference type="GO" id="GO:0016757">
    <property type="term" value="F:glycosyltransferase activity"/>
    <property type="evidence" value="ECO:0007669"/>
    <property type="project" value="TreeGrafter"/>
</dbReference>
<organism evidence="2 3">
    <name type="scientific">Tahibacter soli</name>
    <dbReference type="NCBI Taxonomy" id="2983605"/>
    <lineage>
        <taxon>Bacteria</taxon>
        <taxon>Pseudomonadati</taxon>
        <taxon>Pseudomonadota</taxon>
        <taxon>Gammaproteobacteria</taxon>
        <taxon>Lysobacterales</taxon>
        <taxon>Rhodanobacteraceae</taxon>
        <taxon>Tahibacter</taxon>
    </lineage>
</organism>
<protein>
    <submittedName>
        <fullName evidence="2">Glycosyltransferase family 4 protein</fullName>
    </submittedName>
</protein>
<gene>
    <name evidence="2" type="ORF">OD750_015060</name>
</gene>
<dbReference type="Proteomes" id="UP001139971">
    <property type="component" value="Unassembled WGS sequence"/>
</dbReference>
<evidence type="ECO:0000256" key="1">
    <source>
        <dbReference type="ARBA" id="ARBA00022679"/>
    </source>
</evidence>
<dbReference type="Pfam" id="PF13692">
    <property type="entry name" value="Glyco_trans_1_4"/>
    <property type="match status" value="1"/>
</dbReference>
<dbReference type="PANTHER" id="PTHR46401">
    <property type="entry name" value="GLYCOSYLTRANSFERASE WBBK-RELATED"/>
    <property type="match status" value="1"/>
</dbReference>
<name>A0A9X3YNC9_9GAMM</name>
<dbReference type="EMBL" id="JAOVZO020000018">
    <property type="protein sequence ID" value="MDC8013861.1"/>
    <property type="molecule type" value="Genomic_DNA"/>
</dbReference>
<dbReference type="GO" id="GO:0009103">
    <property type="term" value="P:lipopolysaccharide biosynthetic process"/>
    <property type="evidence" value="ECO:0007669"/>
    <property type="project" value="TreeGrafter"/>
</dbReference>
<evidence type="ECO:0000313" key="2">
    <source>
        <dbReference type="EMBL" id="MDC8013861.1"/>
    </source>
</evidence>
<sequence length="392" mass="43585">MSRIAIVVQRCHADVVGGSEALAWQYAQLLGERCDVEILTSCALDYRTWDNALPAGVETRDGVTIRRFESAWPRGRWFGDLHRRLLATYRDNAQRGVVEKVPWRPQLAEAFIRAQGPWCPGLIDHLAERHDDYAAIVFCTYLYPTTYYGMAAVPRAKRVLVPTLHDEPPAYLRVFARAARDTANVVWLTQAERELGRRLWHVEHGDVVGMAVASTPAAPERRDVPYLLYCGRIDEAKGCRELIDAFVRYRRDHRAPLDLVLTGSDHLGVPSRDDVQYLGYVDDARKAALMAGATAFVMPSPYESFSIVTLEAMAQGAPVIANGDCAVLAEHIARSGAGWTYRGRDEFVRRIGEAVAVDADARSELGARGRCYVESHYATANIARALSAAIGR</sequence>
<dbReference type="Gene3D" id="3.40.50.2000">
    <property type="entry name" value="Glycogen Phosphorylase B"/>
    <property type="match status" value="2"/>
</dbReference>
<dbReference type="PANTHER" id="PTHR46401:SF2">
    <property type="entry name" value="GLYCOSYLTRANSFERASE WBBK-RELATED"/>
    <property type="match status" value="1"/>
</dbReference>
<dbReference type="CDD" id="cd03801">
    <property type="entry name" value="GT4_PimA-like"/>
    <property type="match status" value="1"/>
</dbReference>
<proteinExistence type="predicted"/>
<dbReference type="AlphaFoldDB" id="A0A9X3YNC9"/>
<evidence type="ECO:0000313" key="3">
    <source>
        <dbReference type="Proteomes" id="UP001139971"/>
    </source>
</evidence>
<dbReference type="RefSeq" id="WP_263541506.1">
    <property type="nucleotide sequence ID" value="NZ_JAOVZO020000018.1"/>
</dbReference>
<comment type="caution">
    <text evidence="2">The sequence shown here is derived from an EMBL/GenBank/DDBJ whole genome shotgun (WGS) entry which is preliminary data.</text>
</comment>
<keyword evidence="3" id="KW-1185">Reference proteome</keyword>
<dbReference type="SUPFAM" id="SSF53756">
    <property type="entry name" value="UDP-Glycosyltransferase/glycogen phosphorylase"/>
    <property type="match status" value="1"/>
</dbReference>
<reference evidence="2" key="1">
    <citation type="submission" date="2023-02" db="EMBL/GenBank/DDBJ databases">
        <title>Tahibacter soli sp. nov. isolated from soil.</title>
        <authorList>
            <person name="Baek J.H."/>
            <person name="Lee J.K."/>
            <person name="Choi D.G."/>
            <person name="Jeon C.O."/>
        </authorList>
    </citation>
    <scope>NUCLEOTIDE SEQUENCE</scope>
    <source>
        <strain evidence="2">BL</strain>
    </source>
</reference>
<keyword evidence="1" id="KW-0808">Transferase</keyword>
<accession>A0A9X3YNC9</accession>